<evidence type="ECO:0000256" key="2">
    <source>
        <dbReference type="ARBA" id="ARBA00005675"/>
    </source>
</evidence>
<dbReference type="Pfam" id="PF00689">
    <property type="entry name" value="Cation_ATPase_C"/>
    <property type="match status" value="1"/>
</dbReference>
<evidence type="ECO:0000256" key="7">
    <source>
        <dbReference type="ARBA" id="ARBA00022967"/>
    </source>
</evidence>
<feature type="transmembrane region" description="Helical" evidence="11">
    <location>
        <begin position="242"/>
        <end position="266"/>
    </location>
</feature>
<dbReference type="Gene3D" id="1.20.1110.10">
    <property type="entry name" value="Calcium-transporting ATPase, transmembrane domain"/>
    <property type="match status" value="1"/>
</dbReference>
<comment type="subcellular location">
    <subcellularLocation>
        <location evidence="1">Cell membrane</location>
        <topology evidence="1">Multi-pass membrane protein</topology>
    </subcellularLocation>
</comment>
<dbReference type="AlphaFoldDB" id="A0A4R9BMM7"/>
<feature type="transmembrane region" description="Helical" evidence="11">
    <location>
        <begin position="822"/>
        <end position="841"/>
    </location>
</feature>
<dbReference type="Pfam" id="PF00122">
    <property type="entry name" value="E1-E2_ATPase"/>
    <property type="match status" value="1"/>
</dbReference>
<dbReference type="SFLD" id="SFLDS00003">
    <property type="entry name" value="Haloacid_Dehalogenase"/>
    <property type="match status" value="1"/>
</dbReference>
<feature type="transmembrane region" description="Helical" evidence="11">
    <location>
        <begin position="789"/>
        <end position="810"/>
    </location>
</feature>
<dbReference type="PROSITE" id="PS00154">
    <property type="entry name" value="ATPASE_E1_E2"/>
    <property type="match status" value="1"/>
</dbReference>
<dbReference type="SUPFAM" id="SSF81665">
    <property type="entry name" value="Calcium ATPase, transmembrane domain M"/>
    <property type="match status" value="1"/>
</dbReference>
<evidence type="ECO:0000259" key="12">
    <source>
        <dbReference type="SMART" id="SM00831"/>
    </source>
</evidence>
<evidence type="ECO:0000313" key="14">
    <source>
        <dbReference type="Proteomes" id="UP000298468"/>
    </source>
</evidence>
<dbReference type="Pfam" id="PF00702">
    <property type="entry name" value="Hydrolase"/>
    <property type="match status" value="1"/>
</dbReference>
<comment type="similarity">
    <text evidence="2">Belongs to the cation transport ATPase (P-type) (TC 3.A.3) family. Type IIA subfamily.</text>
</comment>
<proteinExistence type="inferred from homology"/>
<keyword evidence="5" id="KW-0547">Nucleotide-binding</keyword>
<dbReference type="InterPro" id="IPR018303">
    <property type="entry name" value="ATPase_P-typ_P_site"/>
</dbReference>
<dbReference type="GO" id="GO:0005886">
    <property type="term" value="C:plasma membrane"/>
    <property type="evidence" value="ECO:0007669"/>
    <property type="project" value="UniProtKB-SubCell"/>
</dbReference>
<dbReference type="Pfam" id="PF00690">
    <property type="entry name" value="Cation_ATPase_N"/>
    <property type="match status" value="1"/>
</dbReference>
<keyword evidence="4 11" id="KW-0812">Transmembrane</keyword>
<dbReference type="InterPro" id="IPR059000">
    <property type="entry name" value="ATPase_P-type_domA"/>
</dbReference>
<dbReference type="InterPro" id="IPR023298">
    <property type="entry name" value="ATPase_P-typ_TM_dom_sf"/>
</dbReference>
<evidence type="ECO:0000256" key="9">
    <source>
        <dbReference type="ARBA" id="ARBA00023136"/>
    </source>
</evidence>
<evidence type="ECO:0000256" key="10">
    <source>
        <dbReference type="ARBA" id="ARBA00049360"/>
    </source>
</evidence>
<dbReference type="RefSeq" id="WP_134641691.1">
    <property type="nucleotide sequence ID" value="NZ_SOHM01000031.1"/>
</dbReference>
<protein>
    <submittedName>
        <fullName evidence="13">Cation-transporting P-type ATPase</fullName>
    </submittedName>
</protein>
<feature type="transmembrane region" description="Helical" evidence="11">
    <location>
        <begin position="710"/>
        <end position="736"/>
    </location>
</feature>
<evidence type="ECO:0000256" key="1">
    <source>
        <dbReference type="ARBA" id="ARBA00004651"/>
    </source>
</evidence>
<dbReference type="OrthoDB" id="9814270at2"/>
<comment type="catalytic activity">
    <reaction evidence="10">
        <text>ATP + H2O = ADP + phosphate + H(+)</text>
        <dbReference type="Rhea" id="RHEA:13065"/>
        <dbReference type="ChEBI" id="CHEBI:15377"/>
        <dbReference type="ChEBI" id="CHEBI:15378"/>
        <dbReference type="ChEBI" id="CHEBI:30616"/>
        <dbReference type="ChEBI" id="CHEBI:43474"/>
        <dbReference type="ChEBI" id="CHEBI:456216"/>
    </reaction>
</comment>
<dbReference type="InterPro" id="IPR050510">
    <property type="entry name" value="Cation_transp_ATPase_P-type"/>
</dbReference>
<accession>A0A4R9BMM7</accession>
<feature type="transmembrane region" description="Helical" evidence="11">
    <location>
        <begin position="212"/>
        <end position="236"/>
    </location>
</feature>
<evidence type="ECO:0000256" key="6">
    <source>
        <dbReference type="ARBA" id="ARBA00022840"/>
    </source>
</evidence>
<dbReference type="InterPro" id="IPR036412">
    <property type="entry name" value="HAD-like_sf"/>
</dbReference>
<dbReference type="GO" id="GO:0016887">
    <property type="term" value="F:ATP hydrolysis activity"/>
    <property type="evidence" value="ECO:0007669"/>
    <property type="project" value="InterPro"/>
</dbReference>
<dbReference type="GO" id="GO:0005524">
    <property type="term" value="F:ATP binding"/>
    <property type="evidence" value="ECO:0007669"/>
    <property type="project" value="UniProtKB-KW"/>
</dbReference>
<feature type="transmembrane region" description="Helical" evidence="11">
    <location>
        <begin position="748"/>
        <end position="768"/>
    </location>
</feature>
<dbReference type="NCBIfam" id="TIGR01494">
    <property type="entry name" value="ATPase_P-type"/>
    <property type="match status" value="2"/>
</dbReference>
<dbReference type="SFLD" id="SFLDF00027">
    <property type="entry name" value="p-type_atpase"/>
    <property type="match status" value="1"/>
</dbReference>
<organism evidence="13 14">
    <name type="scientific">Cryobacterium lactosi</name>
    <dbReference type="NCBI Taxonomy" id="1259202"/>
    <lineage>
        <taxon>Bacteria</taxon>
        <taxon>Bacillati</taxon>
        <taxon>Actinomycetota</taxon>
        <taxon>Actinomycetes</taxon>
        <taxon>Micrococcales</taxon>
        <taxon>Microbacteriaceae</taxon>
        <taxon>Cryobacterium</taxon>
    </lineage>
</organism>
<feature type="transmembrane region" description="Helical" evidence="11">
    <location>
        <begin position="36"/>
        <end position="56"/>
    </location>
</feature>
<evidence type="ECO:0000256" key="3">
    <source>
        <dbReference type="ARBA" id="ARBA00022475"/>
    </source>
</evidence>
<dbReference type="PANTHER" id="PTHR43294">
    <property type="entry name" value="SODIUM/POTASSIUM-TRANSPORTING ATPASE SUBUNIT ALPHA"/>
    <property type="match status" value="1"/>
</dbReference>
<dbReference type="Proteomes" id="UP000298468">
    <property type="component" value="Unassembled WGS sequence"/>
</dbReference>
<dbReference type="InterPro" id="IPR006068">
    <property type="entry name" value="ATPase_P-typ_cation-transptr_C"/>
</dbReference>
<sequence>MERPLGLSSAEAARRLATDGANVLPRLARPSALRALVRQFTHLLALLLWTAAALALLAGTPALAIAIVVVIVLNALFAFWQEHRADRSAERLRDLLPTETRVRRDGLQRIVDAAELVRGDVVLLRLGDRIAADMVLRDAHALTVDESMVTGESEAVPHESGQLLRAGTFVVQGDAEAEVTATGGQTTLAAINTLARSAIRPTSPLTQQLNRVVRVVAVIAVATGVGLGLAGLGIGLRPAEAFLFGVGVAVALVPEGLLPTVTLSLARGAQTMANNQALVRRLDAVETLGATTFICTDKTGTLTQNQMSVVEVWTPRGVVGVEGSGYGPTATITGPAEATALLGAVATAAVNCVTGRAVLRDDQWRPEGGPLDAALTALAHRSGWTEDLHQVVRRLPYTAERMMSSALIAGRLSTLGAPESVFTRCLDVPESAHRELARMTAAGQRVMAVAGREYPTGSAAKPLTGADESGLVLWGLLGLEDPPRPDVHEALVACREAEIRVIMVTGDHPNTAAAIARQVGLLGPDGTVLGPGLPDSDAELGALLDHPDGAVVARVTPADKLRITHVLQARGHVVAMTGDGVNDAPALREADVGVAMGLSGSDVAREAADLVLLDDHFGTIVAAIRLGRATFANARRFLTYHLTDNVAELAPFAVWALTGGQFPLAIGVLQVLALDIGTDLLPAIALGVEPPSKRVMQGAARTRNLVDRALLGRAFGLLGPVEAVVSLAGFAAVLLAGGWSWGETAGPGLLAAASGTAFATIAVAQMANAFVCRSETVPVWRLRFGGNRALLAAVAAEVALLVGFLGIPFVSALLGGDWPPPAAWVFPLLAALLLVLADAALKQLRGTRRRRARSGLLSA</sequence>
<dbReference type="InterPro" id="IPR023299">
    <property type="entry name" value="ATPase_P-typ_cyto_dom_N"/>
</dbReference>
<dbReference type="SUPFAM" id="SSF81660">
    <property type="entry name" value="Metal cation-transporting ATPase, ATP-binding domain N"/>
    <property type="match status" value="1"/>
</dbReference>
<evidence type="ECO:0000256" key="8">
    <source>
        <dbReference type="ARBA" id="ARBA00022989"/>
    </source>
</evidence>
<dbReference type="SUPFAM" id="SSF56784">
    <property type="entry name" value="HAD-like"/>
    <property type="match status" value="1"/>
</dbReference>
<keyword evidence="6" id="KW-0067">ATP-binding</keyword>
<dbReference type="SUPFAM" id="SSF81653">
    <property type="entry name" value="Calcium ATPase, transduction domain A"/>
    <property type="match status" value="1"/>
</dbReference>
<dbReference type="InterPro" id="IPR008250">
    <property type="entry name" value="ATPase_P-typ_transduc_dom_A_sf"/>
</dbReference>
<dbReference type="SFLD" id="SFLDG00002">
    <property type="entry name" value="C1.7:_P-type_atpase_like"/>
    <property type="match status" value="1"/>
</dbReference>
<dbReference type="InterPro" id="IPR023214">
    <property type="entry name" value="HAD_sf"/>
</dbReference>
<dbReference type="Gene3D" id="3.40.1110.10">
    <property type="entry name" value="Calcium-transporting ATPase, cytoplasmic domain N"/>
    <property type="match status" value="1"/>
</dbReference>
<dbReference type="SMART" id="SM00831">
    <property type="entry name" value="Cation_ATPase_N"/>
    <property type="match status" value="1"/>
</dbReference>
<dbReference type="InterPro" id="IPR044492">
    <property type="entry name" value="P_typ_ATPase_HD_dom"/>
</dbReference>
<gene>
    <name evidence="13" type="ORF">E3T61_15380</name>
</gene>
<keyword evidence="7" id="KW-1278">Translocase</keyword>
<dbReference type="PANTHER" id="PTHR43294:SF21">
    <property type="entry name" value="CATION TRANSPORTING ATPASE"/>
    <property type="match status" value="1"/>
</dbReference>
<evidence type="ECO:0000256" key="5">
    <source>
        <dbReference type="ARBA" id="ARBA00022741"/>
    </source>
</evidence>
<evidence type="ECO:0000256" key="4">
    <source>
        <dbReference type="ARBA" id="ARBA00022692"/>
    </source>
</evidence>
<dbReference type="Gene3D" id="3.40.50.1000">
    <property type="entry name" value="HAD superfamily/HAD-like"/>
    <property type="match status" value="1"/>
</dbReference>
<dbReference type="InterPro" id="IPR004014">
    <property type="entry name" value="ATPase_P-typ_cation-transptr_N"/>
</dbReference>
<dbReference type="InterPro" id="IPR001757">
    <property type="entry name" value="P_typ_ATPase"/>
</dbReference>
<keyword evidence="3" id="KW-1003">Cell membrane</keyword>
<evidence type="ECO:0000313" key="13">
    <source>
        <dbReference type="EMBL" id="TFD87208.1"/>
    </source>
</evidence>
<keyword evidence="14" id="KW-1185">Reference proteome</keyword>
<evidence type="ECO:0000256" key="11">
    <source>
        <dbReference type="SAM" id="Phobius"/>
    </source>
</evidence>
<reference evidence="13 14" key="1">
    <citation type="submission" date="2019-03" db="EMBL/GenBank/DDBJ databases">
        <title>Genomics of glacier-inhabiting Cryobacterium strains.</title>
        <authorList>
            <person name="Liu Q."/>
            <person name="Xin Y.-H."/>
        </authorList>
    </citation>
    <scope>NUCLEOTIDE SEQUENCE [LARGE SCALE GENOMIC DNA]</scope>
    <source>
        <strain evidence="13 14">Sr59</strain>
    </source>
</reference>
<dbReference type="PRINTS" id="PR00119">
    <property type="entry name" value="CATATPASE"/>
</dbReference>
<feature type="domain" description="Cation-transporting P-type ATPase N-terminal" evidence="12">
    <location>
        <begin position="1"/>
        <end position="60"/>
    </location>
</feature>
<dbReference type="PRINTS" id="PR00120">
    <property type="entry name" value="HATPASE"/>
</dbReference>
<name>A0A4R9BMM7_9MICO</name>
<keyword evidence="8 11" id="KW-1133">Transmembrane helix</keyword>
<comment type="caution">
    <text evidence="13">The sequence shown here is derived from an EMBL/GenBank/DDBJ whole genome shotgun (WGS) entry which is preliminary data.</text>
</comment>
<feature type="transmembrane region" description="Helical" evidence="11">
    <location>
        <begin position="62"/>
        <end position="80"/>
    </location>
</feature>
<dbReference type="Gene3D" id="2.70.150.10">
    <property type="entry name" value="Calcium-transporting ATPase, cytoplasmic transduction domain A"/>
    <property type="match status" value="1"/>
</dbReference>
<dbReference type="EMBL" id="SOHM01000031">
    <property type="protein sequence ID" value="TFD87208.1"/>
    <property type="molecule type" value="Genomic_DNA"/>
</dbReference>
<keyword evidence="9 11" id="KW-0472">Membrane</keyword>